<keyword evidence="2" id="KW-1185">Reference proteome</keyword>
<sequence>MQINLIFIISQSKHVQRIKFPFFLQQISHLFRNINAAISKKDYNGTRTTNNELFTNFSIYLLKETVARYGDIFNKKINKTAYKMNASGSAKKRIKARIYRESVNITFTDEKKWEHCDDCINDEITGAHLNELPVILKYLWEKVSSDIEKEVKNAHILNAAKAILDAILRQKTYIASNCTLSSVKSDSKQNDTFTAFPDILMSLNDKTCRKAELKTPFVAVDYKITGKLLILK</sequence>
<proteinExistence type="predicted"/>
<accession>X6MCD0</accession>
<name>X6MCD0_RETFI</name>
<dbReference type="EMBL" id="ASPP01022379">
    <property type="protein sequence ID" value="ETO11519.1"/>
    <property type="molecule type" value="Genomic_DNA"/>
</dbReference>
<reference evidence="1 2" key="1">
    <citation type="journal article" date="2013" name="Curr. Biol.">
        <title>The Genome of the Foraminiferan Reticulomyxa filosa.</title>
        <authorList>
            <person name="Glockner G."/>
            <person name="Hulsmann N."/>
            <person name="Schleicher M."/>
            <person name="Noegel A.A."/>
            <person name="Eichinger L."/>
            <person name="Gallinger C."/>
            <person name="Pawlowski J."/>
            <person name="Sierra R."/>
            <person name="Euteneuer U."/>
            <person name="Pillet L."/>
            <person name="Moustafa A."/>
            <person name="Platzer M."/>
            <person name="Groth M."/>
            <person name="Szafranski K."/>
            <person name="Schliwa M."/>
        </authorList>
    </citation>
    <scope>NUCLEOTIDE SEQUENCE [LARGE SCALE GENOMIC DNA]</scope>
</reference>
<organism evidence="1 2">
    <name type="scientific">Reticulomyxa filosa</name>
    <dbReference type="NCBI Taxonomy" id="46433"/>
    <lineage>
        <taxon>Eukaryota</taxon>
        <taxon>Sar</taxon>
        <taxon>Rhizaria</taxon>
        <taxon>Retaria</taxon>
        <taxon>Foraminifera</taxon>
        <taxon>Monothalamids</taxon>
        <taxon>Reticulomyxidae</taxon>
        <taxon>Reticulomyxa</taxon>
    </lineage>
</organism>
<dbReference type="Proteomes" id="UP000023152">
    <property type="component" value="Unassembled WGS sequence"/>
</dbReference>
<protein>
    <submittedName>
        <fullName evidence="1">Uncharacterized protein</fullName>
    </submittedName>
</protein>
<comment type="caution">
    <text evidence="1">The sequence shown here is derived from an EMBL/GenBank/DDBJ whole genome shotgun (WGS) entry which is preliminary data.</text>
</comment>
<dbReference type="AlphaFoldDB" id="X6MCD0"/>
<evidence type="ECO:0000313" key="2">
    <source>
        <dbReference type="Proteomes" id="UP000023152"/>
    </source>
</evidence>
<evidence type="ECO:0000313" key="1">
    <source>
        <dbReference type="EMBL" id="ETO11519.1"/>
    </source>
</evidence>
<gene>
    <name evidence="1" type="ORF">RFI_25858</name>
</gene>